<feature type="compositionally biased region" description="Polar residues" evidence="1">
    <location>
        <begin position="105"/>
        <end position="114"/>
    </location>
</feature>
<feature type="compositionally biased region" description="Low complexity" evidence="1">
    <location>
        <begin position="281"/>
        <end position="315"/>
    </location>
</feature>
<feature type="region of interest" description="Disordered" evidence="1">
    <location>
        <begin position="743"/>
        <end position="847"/>
    </location>
</feature>
<feature type="compositionally biased region" description="Low complexity" evidence="1">
    <location>
        <begin position="1"/>
        <end position="11"/>
    </location>
</feature>
<feature type="compositionally biased region" description="Low complexity" evidence="1">
    <location>
        <begin position="705"/>
        <end position="714"/>
    </location>
</feature>
<evidence type="ECO:0000313" key="3">
    <source>
        <dbReference type="Proteomes" id="UP000041254"/>
    </source>
</evidence>
<feature type="compositionally biased region" description="Basic and acidic residues" evidence="1">
    <location>
        <begin position="611"/>
        <end position="626"/>
    </location>
</feature>
<feature type="region of interest" description="Disordered" evidence="1">
    <location>
        <begin position="274"/>
        <end position="387"/>
    </location>
</feature>
<feature type="region of interest" description="Disordered" evidence="1">
    <location>
        <begin position="93"/>
        <end position="114"/>
    </location>
</feature>
<feature type="compositionally biased region" description="Pro residues" evidence="1">
    <location>
        <begin position="94"/>
        <end position="104"/>
    </location>
</feature>
<feature type="region of interest" description="Disordered" evidence="1">
    <location>
        <begin position="545"/>
        <end position="714"/>
    </location>
</feature>
<name>A0A0G4FMN6_VITBC</name>
<dbReference type="VEuPathDB" id="CryptoDB:Vbra_9307"/>
<feature type="compositionally biased region" description="Gly residues" evidence="1">
    <location>
        <begin position="674"/>
        <end position="688"/>
    </location>
</feature>
<feature type="compositionally biased region" description="Basic and acidic residues" evidence="1">
    <location>
        <begin position="654"/>
        <end position="671"/>
    </location>
</feature>
<evidence type="ECO:0000256" key="1">
    <source>
        <dbReference type="SAM" id="MobiDB-lite"/>
    </source>
</evidence>
<dbReference type="InParanoid" id="A0A0G4FMN6"/>
<feature type="compositionally biased region" description="Basic and acidic residues" evidence="1">
    <location>
        <begin position="16"/>
        <end position="32"/>
    </location>
</feature>
<dbReference type="Proteomes" id="UP000041254">
    <property type="component" value="Unassembled WGS sequence"/>
</dbReference>
<reference evidence="2 3" key="1">
    <citation type="submission" date="2014-11" db="EMBL/GenBank/DDBJ databases">
        <authorList>
            <person name="Zhu J."/>
            <person name="Qi W."/>
            <person name="Song R."/>
        </authorList>
    </citation>
    <scope>NUCLEOTIDE SEQUENCE [LARGE SCALE GENOMIC DNA]</scope>
</reference>
<organism evidence="2 3">
    <name type="scientific">Vitrella brassicaformis (strain CCMP3155)</name>
    <dbReference type="NCBI Taxonomy" id="1169540"/>
    <lineage>
        <taxon>Eukaryota</taxon>
        <taxon>Sar</taxon>
        <taxon>Alveolata</taxon>
        <taxon>Colpodellida</taxon>
        <taxon>Vitrellaceae</taxon>
        <taxon>Vitrella</taxon>
    </lineage>
</organism>
<feature type="compositionally biased region" description="Polar residues" evidence="1">
    <location>
        <begin position="323"/>
        <end position="332"/>
    </location>
</feature>
<proteinExistence type="predicted"/>
<gene>
    <name evidence="2" type="ORF">Vbra_9307</name>
</gene>
<keyword evidence="3" id="KW-1185">Reference proteome</keyword>
<feature type="compositionally biased region" description="Basic and acidic residues" evidence="1">
    <location>
        <begin position="838"/>
        <end position="847"/>
    </location>
</feature>
<feature type="compositionally biased region" description="Polar residues" evidence="1">
    <location>
        <begin position="692"/>
        <end position="704"/>
    </location>
</feature>
<dbReference type="AlphaFoldDB" id="A0A0G4FMN6"/>
<feature type="compositionally biased region" description="Low complexity" evidence="1">
    <location>
        <begin position="346"/>
        <end position="373"/>
    </location>
</feature>
<accession>A0A0G4FMN6</accession>
<sequence length="847" mass="89821">MEEASSSSAAAVDVLQADHLEHSSVSDLHPRQTSDGMTMVPPSPGPSPSRCAARMADRLRLPRAGGTPSPPLNTRSPFHLNYRILAEAASAFPSCPPPPFPPPVTSSKQSTHDAGQQQQHCSWVDAAAEGGCVGQPLCGGGGAGDGDGDGGAAYEYFGGDVGQWEGIMTAAGDGEGGGWDHGQQGQGYGPYGISYCGHHGDDSMGSMGSGVVVAGESIAVGVGVGVDVGNSCEYEEALCNDDVQTTAMEEASTAEQPSRSLSQLVTNILTAHGQEEHPHQQTHPHPQQQEQQQQHSVSHQHQQQHQQTDPSLPLTSTPPPFHKQTTPRSSLGLSDRSDTPVGLTGGSNTTTTTTQPKTITFSPTPTPTATATATDEDRSKGGQEDPLPACFEERFVEWFDLGRVGGYTMEDLGGEERGLVQRVVGLVERGKPDLCVTNVEMHVNAVRGEEGGGGGADGATDVLVIFRAEGLLSSQTPKWTPPILQSVHTILTAAGLSAHLSPTHLTVTVGSPPSLSIILRFAPAIHPPWRAATCTNTLPNIQEEEAREGGGENENGKAGAGVVGPVGAVSSDPSPSPHHRAVESPLLSSGDMPSSPKSTPTPTPTPSHPAADAEARQPSPEADRRTSKPAARAAAAVRPFSEVGRAMPVPYTQQKEREREKEKSWHDHQQEQTRGGGVDAGVGVGVGGHVYTPQTHSHSQIETHSQPQSSLFQPQPARVYTPQHLYQQQYPLFVQRAAPERHAFYPSRHPPHPPPPYEDNNHPQQQQQETHKTSPTPTRTTTHKSAARVFVPSSGFSHGNNHHHQQRQQQQQQQQRGAGGARTYYQPAQCYVPVGSRVKGDRGGGGK</sequence>
<dbReference type="EMBL" id="CDMY01000459">
    <property type="protein sequence ID" value="CEM14838.1"/>
    <property type="molecule type" value="Genomic_DNA"/>
</dbReference>
<evidence type="ECO:0000313" key="2">
    <source>
        <dbReference type="EMBL" id="CEM14838.1"/>
    </source>
</evidence>
<feature type="compositionally biased region" description="Low complexity" evidence="1">
    <location>
        <begin position="807"/>
        <end position="816"/>
    </location>
</feature>
<feature type="region of interest" description="Disordered" evidence="1">
    <location>
        <begin position="1"/>
        <end position="53"/>
    </location>
</feature>
<protein>
    <submittedName>
        <fullName evidence="2">Uncharacterized protein</fullName>
    </submittedName>
</protein>